<evidence type="ECO:0000259" key="1">
    <source>
        <dbReference type="PROSITE" id="PS51819"/>
    </source>
</evidence>
<sequence length="130" mass="14484">MKMNAGVITHKIKESKDFYTGVLGFGVAFENEFYLLLHTPGHEAEISFLLPEHVSQQPLFQPAFQGKGMYLTIEVEDVRSIYAAIKAKGVPIEIDLRQEPWGDHHFAITDPNGVGIDIVQYAAPDTTPDN</sequence>
<name>A0A848GM95_9BACT</name>
<protein>
    <submittedName>
        <fullName evidence="2">Glyoxalase</fullName>
    </submittedName>
</protein>
<dbReference type="RefSeq" id="WP_169226793.1">
    <property type="nucleotide sequence ID" value="NZ_JABBGC010000002.1"/>
</dbReference>
<dbReference type="InterPro" id="IPR004360">
    <property type="entry name" value="Glyas_Fos-R_dOase_dom"/>
</dbReference>
<gene>
    <name evidence="2" type="ORF">HHL17_21230</name>
</gene>
<dbReference type="InterPro" id="IPR037523">
    <property type="entry name" value="VOC_core"/>
</dbReference>
<feature type="domain" description="VOC" evidence="1">
    <location>
        <begin position="1"/>
        <end position="121"/>
    </location>
</feature>
<dbReference type="Gene3D" id="3.30.720.110">
    <property type="match status" value="1"/>
</dbReference>
<reference evidence="2 3" key="1">
    <citation type="submission" date="2020-04" db="EMBL/GenBank/DDBJ databases">
        <title>Chitinophaga sp. G-6-1-13 sp. nov., isolated from soil.</title>
        <authorList>
            <person name="Dahal R.H."/>
            <person name="Chaudhary D.K."/>
        </authorList>
    </citation>
    <scope>NUCLEOTIDE SEQUENCE [LARGE SCALE GENOMIC DNA]</scope>
    <source>
        <strain evidence="2 3">G-6-1-13</strain>
    </source>
</reference>
<dbReference type="EMBL" id="JABBGC010000002">
    <property type="protein sequence ID" value="NML39735.1"/>
    <property type="molecule type" value="Genomic_DNA"/>
</dbReference>
<evidence type="ECO:0000313" key="3">
    <source>
        <dbReference type="Proteomes" id="UP000583266"/>
    </source>
</evidence>
<dbReference type="AlphaFoldDB" id="A0A848GM95"/>
<evidence type="ECO:0000313" key="2">
    <source>
        <dbReference type="EMBL" id="NML39735.1"/>
    </source>
</evidence>
<comment type="caution">
    <text evidence="2">The sequence shown here is derived from an EMBL/GenBank/DDBJ whole genome shotgun (WGS) entry which is preliminary data.</text>
</comment>
<keyword evidence="3" id="KW-1185">Reference proteome</keyword>
<proteinExistence type="predicted"/>
<dbReference type="Pfam" id="PF00903">
    <property type="entry name" value="Glyoxalase"/>
    <property type="match status" value="1"/>
</dbReference>
<dbReference type="SUPFAM" id="SSF54593">
    <property type="entry name" value="Glyoxalase/Bleomycin resistance protein/Dihydroxybiphenyl dioxygenase"/>
    <property type="match status" value="1"/>
</dbReference>
<dbReference type="Proteomes" id="UP000583266">
    <property type="component" value="Unassembled WGS sequence"/>
</dbReference>
<dbReference type="InterPro" id="IPR029068">
    <property type="entry name" value="Glyas_Bleomycin-R_OHBP_Dase"/>
</dbReference>
<dbReference type="PROSITE" id="PS51819">
    <property type="entry name" value="VOC"/>
    <property type="match status" value="1"/>
</dbReference>
<accession>A0A848GM95</accession>
<dbReference type="Gene3D" id="3.30.720.120">
    <property type="match status" value="1"/>
</dbReference>
<organism evidence="2 3">
    <name type="scientific">Chitinophaga fulva</name>
    <dbReference type="NCBI Taxonomy" id="2728842"/>
    <lineage>
        <taxon>Bacteria</taxon>
        <taxon>Pseudomonadati</taxon>
        <taxon>Bacteroidota</taxon>
        <taxon>Chitinophagia</taxon>
        <taxon>Chitinophagales</taxon>
        <taxon>Chitinophagaceae</taxon>
        <taxon>Chitinophaga</taxon>
    </lineage>
</organism>